<dbReference type="InParanoid" id="A0A1D3CT68"/>
<evidence type="ECO:0000313" key="3">
    <source>
        <dbReference type="Proteomes" id="UP000095192"/>
    </source>
</evidence>
<keyword evidence="3" id="KW-1185">Reference proteome</keyword>
<evidence type="ECO:0008006" key="4">
    <source>
        <dbReference type="Google" id="ProtNLM"/>
    </source>
</evidence>
<dbReference type="AlphaFoldDB" id="A0A1D3CT68"/>
<dbReference type="SUPFAM" id="SSF47473">
    <property type="entry name" value="EF-hand"/>
    <property type="match status" value="1"/>
</dbReference>
<dbReference type="VEuPathDB" id="ToxoDB:LOC34620855"/>
<dbReference type="EMBL" id="JROU02002054">
    <property type="protein sequence ID" value="OEH74386.1"/>
    <property type="molecule type" value="Genomic_DNA"/>
</dbReference>
<name>A0A1D3CT68_9EIME</name>
<evidence type="ECO:0000313" key="2">
    <source>
        <dbReference type="EMBL" id="OEH74386.1"/>
    </source>
</evidence>
<proteinExistence type="predicted"/>
<gene>
    <name evidence="2" type="ORF">cyc_04307</name>
</gene>
<dbReference type="VEuPathDB" id="ToxoDB:cyc_04307"/>
<protein>
    <recommendedName>
        <fullName evidence="4">EF-hand domain-containing protein</fullName>
    </recommendedName>
</protein>
<reference evidence="2 3" key="1">
    <citation type="journal article" date="2016" name="BMC Genomics">
        <title>Comparative genomics reveals Cyclospora cayetanensis possesses coccidia-like metabolism and invasion components but unique surface antigens.</title>
        <authorList>
            <person name="Liu S."/>
            <person name="Wang L."/>
            <person name="Zheng H."/>
            <person name="Xu Z."/>
            <person name="Roellig D.M."/>
            <person name="Li N."/>
            <person name="Frace M.A."/>
            <person name="Tang K."/>
            <person name="Arrowood M.J."/>
            <person name="Moss D.M."/>
            <person name="Zhang L."/>
            <person name="Feng Y."/>
            <person name="Xiao L."/>
        </authorList>
    </citation>
    <scope>NUCLEOTIDE SEQUENCE [LARGE SCALE GENOMIC DNA]</scope>
    <source>
        <strain evidence="2 3">CHN_HEN01</strain>
    </source>
</reference>
<feature type="region of interest" description="Disordered" evidence="1">
    <location>
        <begin position="60"/>
        <end position="79"/>
    </location>
</feature>
<sequence length="518" mass="58899">MCLVVVSRILKNKREFRRSLQLQTPFEQTRMMAQLQKVDELLLQQKDALLRQEREQNQKETKWKCQESSMQHEDTSDPRHLQHREVAALLFACPLGLSKWEGVQLLAAAHEDPEGWIDYAHFMRNIPKLLDLLRDRREKAQLRQTVQRVTTDAVLLLYKEEIEETFRYSRQDKAFIMQTVPGNDRGDVEYAALPTLLHILRRESVNNSVLEVDKEAIKEELTRVCVVMGTEPGGLIPVWTLRDLLDKSDLCLSRMHIHVRVYPVIVLLSLTSMNRQGQVEWSDFVEVVQRVLPLLFDSDLFMETANQISKLVADAEAQAEFEELRGLSATAAKQKQRASLAARRRSKSRAIPQIQMPEQVDDSEQGDAPDRESVEKTLAHLFTVLDDRRKGSVPAHVFVGVMHYWTSRGGVHAPETGGISLPTSATSAGGGAALAAERRYADIVLSCRLTPSEVTGFVAEAKVDPHAQEISYAEHIKGWIGSIFEIRRSHLWRKVIHNAHLGAHLNFSEAKFHMSKNC</sequence>
<evidence type="ECO:0000256" key="1">
    <source>
        <dbReference type="SAM" id="MobiDB-lite"/>
    </source>
</evidence>
<dbReference type="InterPro" id="IPR011992">
    <property type="entry name" value="EF-hand-dom_pair"/>
</dbReference>
<dbReference type="Proteomes" id="UP000095192">
    <property type="component" value="Unassembled WGS sequence"/>
</dbReference>
<organism evidence="2 3">
    <name type="scientific">Cyclospora cayetanensis</name>
    <dbReference type="NCBI Taxonomy" id="88456"/>
    <lineage>
        <taxon>Eukaryota</taxon>
        <taxon>Sar</taxon>
        <taxon>Alveolata</taxon>
        <taxon>Apicomplexa</taxon>
        <taxon>Conoidasida</taxon>
        <taxon>Coccidia</taxon>
        <taxon>Eucoccidiorida</taxon>
        <taxon>Eimeriorina</taxon>
        <taxon>Eimeriidae</taxon>
        <taxon>Cyclospora</taxon>
    </lineage>
</organism>
<comment type="caution">
    <text evidence="2">The sequence shown here is derived from an EMBL/GenBank/DDBJ whole genome shotgun (WGS) entry which is preliminary data.</text>
</comment>
<accession>A0A1D3CT68</accession>
<feature type="region of interest" description="Disordered" evidence="1">
    <location>
        <begin position="338"/>
        <end position="371"/>
    </location>
</feature>